<organism evidence="1">
    <name type="scientific">uncultured Caudovirales phage</name>
    <dbReference type="NCBI Taxonomy" id="2100421"/>
    <lineage>
        <taxon>Viruses</taxon>
        <taxon>Duplodnaviria</taxon>
        <taxon>Heunggongvirae</taxon>
        <taxon>Uroviricota</taxon>
        <taxon>Caudoviricetes</taxon>
        <taxon>Peduoviridae</taxon>
        <taxon>Maltschvirus</taxon>
        <taxon>Maltschvirus maltsch</taxon>
    </lineage>
</organism>
<reference evidence="1" key="1">
    <citation type="submission" date="2020-04" db="EMBL/GenBank/DDBJ databases">
        <authorList>
            <person name="Chiriac C."/>
            <person name="Salcher M."/>
            <person name="Ghai R."/>
            <person name="Kavagutti S V."/>
        </authorList>
    </citation>
    <scope>NUCLEOTIDE SEQUENCE</scope>
</reference>
<name>A0A6J5NPE3_9CAUD</name>
<evidence type="ECO:0000313" key="1">
    <source>
        <dbReference type="EMBL" id="CAB4160632.1"/>
    </source>
</evidence>
<dbReference type="EMBL" id="LR796716">
    <property type="protein sequence ID" value="CAB4160632.1"/>
    <property type="molecule type" value="Genomic_DNA"/>
</dbReference>
<gene>
    <name evidence="1" type="ORF">UFOVP730_3</name>
</gene>
<protein>
    <submittedName>
        <fullName evidence="1">Uncharacterized protein</fullName>
    </submittedName>
</protein>
<accession>A0A6J5NPE3</accession>
<proteinExistence type="predicted"/>
<sequence>MEPMTMAMIGGAALGGLGGLFGKKKSTTSTAVNEPWKVQQPFLQGGFQQGQDALNRGLEIGPYQGPFTAGSNPNLDAGFDRTVNWSNTAGGFGDTLAGTGMAGVNAFEGVVGNSQNLFNRAGVDPTQATLAGASAYADNPYTQGMVDGALRDVNRNLQTGIAQNNANAVGSGNINSTRAGVTEALLTTAAADRAADISAGIRGNAYDRGLALSANQQQQGFTNQLAANQQGLAGASAGASLVNQGLTTGLNAANAQTGVGMAQRGLENEMIQGNIQGNEYARNTDLDLIRKYMQIVGGNYGGTQTTTAQNPNTPFGSAMQGVIGGASMGAGLGRMFGGSVGGASGFPVQMPGTFATGYGNFVSPQYAQYYP</sequence>